<feature type="domain" description="N-acetyltransferase" evidence="1">
    <location>
        <begin position="1"/>
        <end position="94"/>
    </location>
</feature>
<evidence type="ECO:0000313" key="4">
    <source>
        <dbReference type="Proteomes" id="UP001165488"/>
    </source>
</evidence>
<dbReference type="EMBL" id="JAKZGS010000007">
    <property type="protein sequence ID" value="MCH7398390.1"/>
    <property type="molecule type" value="Genomic_DNA"/>
</dbReference>
<reference evidence="3" key="1">
    <citation type="submission" date="2022-03" db="EMBL/GenBank/DDBJ databases">
        <title>De novo assembled genomes of Belliella spp. (Cyclobacteriaceae) strains.</title>
        <authorList>
            <person name="Szabo A."/>
            <person name="Korponai K."/>
            <person name="Felfoldi T."/>
        </authorList>
    </citation>
    <scope>NUCLEOTIDE SEQUENCE</scope>
    <source>
        <strain evidence="3">DSM 107340</strain>
    </source>
</reference>
<dbReference type="InterPro" id="IPR016181">
    <property type="entry name" value="Acyl_CoA_acyltransferase"/>
</dbReference>
<dbReference type="PANTHER" id="PTHR31435">
    <property type="entry name" value="PROTEIN NATD1"/>
    <property type="match status" value="1"/>
</dbReference>
<accession>A0ABS9UP33</accession>
<keyword evidence="4" id="KW-1185">Reference proteome</keyword>
<proteinExistence type="predicted"/>
<dbReference type="PANTHER" id="PTHR31435:SF10">
    <property type="entry name" value="BSR4717 PROTEIN"/>
    <property type="match status" value="1"/>
</dbReference>
<evidence type="ECO:0000313" key="3">
    <source>
        <dbReference type="EMBL" id="MCH7398390.1"/>
    </source>
</evidence>
<dbReference type="RefSeq" id="WP_241274904.1">
    <property type="nucleotide sequence ID" value="NZ_JAKZGS010000007.1"/>
</dbReference>
<dbReference type="Pfam" id="PF14542">
    <property type="entry name" value="Acetyltransf_CG"/>
    <property type="match status" value="1"/>
</dbReference>
<organism evidence="3 4">
    <name type="scientific">Belliella calami</name>
    <dbReference type="NCBI Taxonomy" id="2923436"/>
    <lineage>
        <taxon>Bacteria</taxon>
        <taxon>Pseudomonadati</taxon>
        <taxon>Bacteroidota</taxon>
        <taxon>Cytophagia</taxon>
        <taxon>Cytophagales</taxon>
        <taxon>Cyclobacteriaceae</taxon>
        <taxon>Belliella</taxon>
    </lineage>
</organism>
<name>A0ABS9UP33_9BACT</name>
<protein>
    <submittedName>
        <fullName evidence="3">N-acetyltransferase</fullName>
    </submittedName>
</protein>
<dbReference type="SUPFAM" id="SSF55729">
    <property type="entry name" value="Acyl-CoA N-acyltransferases (Nat)"/>
    <property type="match status" value="1"/>
</dbReference>
<feature type="domain" description="N-acetyltransferase" evidence="2">
    <location>
        <begin position="7"/>
        <end position="94"/>
    </location>
</feature>
<comment type="caution">
    <text evidence="3">The sequence shown here is derived from an EMBL/GenBank/DDBJ whole genome shotgun (WGS) entry which is preliminary data.</text>
</comment>
<dbReference type="Gene3D" id="3.40.630.30">
    <property type="match status" value="1"/>
</dbReference>
<evidence type="ECO:0000259" key="1">
    <source>
        <dbReference type="PROSITE" id="PS51186"/>
    </source>
</evidence>
<dbReference type="Proteomes" id="UP001165488">
    <property type="component" value="Unassembled WGS sequence"/>
</dbReference>
<dbReference type="InterPro" id="IPR045057">
    <property type="entry name" value="Gcn5-rel_NAT"/>
</dbReference>
<dbReference type="CDD" id="cd04301">
    <property type="entry name" value="NAT_SF"/>
    <property type="match status" value="1"/>
</dbReference>
<dbReference type="PROSITE" id="PS51729">
    <property type="entry name" value="GNAT_YJDJ"/>
    <property type="match status" value="1"/>
</dbReference>
<evidence type="ECO:0000259" key="2">
    <source>
        <dbReference type="PROSITE" id="PS51729"/>
    </source>
</evidence>
<dbReference type="InterPro" id="IPR031165">
    <property type="entry name" value="GNAT_YJDJ"/>
</dbReference>
<dbReference type="PROSITE" id="PS51186">
    <property type="entry name" value="GNAT"/>
    <property type="match status" value="1"/>
</dbReference>
<gene>
    <name evidence="3" type="ORF">MM236_10340</name>
</gene>
<sequence>MATITHQNTGDKGQFILLEDDKQIGLMTYKMEGSEKMVIDHTEVDSEHEGKGHGESLVNAGVAYAREENLKILPLCPFVKKIFQENKEIKDVRA</sequence>
<dbReference type="InterPro" id="IPR000182">
    <property type="entry name" value="GNAT_dom"/>
</dbReference>